<protein>
    <submittedName>
        <fullName evidence="1">Uncharacterized protein</fullName>
    </submittedName>
</protein>
<dbReference type="AlphaFoldDB" id="A0A5B7GPB6"/>
<name>A0A5B7GPB6_PORTR</name>
<gene>
    <name evidence="1" type="ORF">E2C01_053395</name>
</gene>
<evidence type="ECO:0000313" key="1">
    <source>
        <dbReference type="EMBL" id="MPC59376.1"/>
    </source>
</evidence>
<accession>A0A5B7GPB6</accession>
<reference evidence="1 2" key="1">
    <citation type="submission" date="2019-05" db="EMBL/GenBank/DDBJ databases">
        <title>Another draft genome of Portunus trituberculatus and its Hox gene families provides insights of decapod evolution.</title>
        <authorList>
            <person name="Jeong J.-H."/>
            <person name="Song I."/>
            <person name="Kim S."/>
            <person name="Choi T."/>
            <person name="Kim D."/>
            <person name="Ryu S."/>
            <person name="Kim W."/>
        </authorList>
    </citation>
    <scope>NUCLEOTIDE SEQUENCE [LARGE SCALE GENOMIC DNA]</scope>
    <source>
        <tissue evidence="1">Muscle</tissue>
    </source>
</reference>
<keyword evidence="2" id="KW-1185">Reference proteome</keyword>
<organism evidence="1 2">
    <name type="scientific">Portunus trituberculatus</name>
    <name type="common">Swimming crab</name>
    <name type="synonym">Neptunus trituberculatus</name>
    <dbReference type="NCBI Taxonomy" id="210409"/>
    <lineage>
        <taxon>Eukaryota</taxon>
        <taxon>Metazoa</taxon>
        <taxon>Ecdysozoa</taxon>
        <taxon>Arthropoda</taxon>
        <taxon>Crustacea</taxon>
        <taxon>Multicrustacea</taxon>
        <taxon>Malacostraca</taxon>
        <taxon>Eumalacostraca</taxon>
        <taxon>Eucarida</taxon>
        <taxon>Decapoda</taxon>
        <taxon>Pleocyemata</taxon>
        <taxon>Brachyura</taxon>
        <taxon>Eubrachyura</taxon>
        <taxon>Portunoidea</taxon>
        <taxon>Portunidae</taxon>
        <taxon>Portuninae</taxon>
        <taxon>Portunus</taxon>
    </lineage>
</organism>
<dbReference type="EMBL" id="VSRR010016509">
    <property type="protein sequence ID" value="MPC59376.1"/>
    <property type="molecule type" value="Genomic_DNA"/>
</dbReference>
<dbReference type="Proteomes" id="UP000324222">
    <property type="component" value="Unassembled WGS sequence"/>
</dbReference>
<proteinExistence type="predicted"/>
<sequence>MFLVKFQIETIGLERLLGTFTMSQYSTINTTSKMRVGQAPAYRGQRPKNSCGNEDFEPPSGRSFFPMVFNVYTCYWCLKAVSGP</sequence>
<evidence type="ECO:0000313" key="2">
    <source>
        <dbReference type="Proteomes" id="UP000324222"/>
    </source>
</evidence>
<comment type="caution">
    <text evidence="1">The sequence shown here is derived from an EMBL/GenBank/DDBJ whole genome shotgun (WGS) entry which is preliminary data.</text>
</comment>